<accession>A0A3P1SWG0</accession>
<dbReference type="InterPro" id="IPR047180">
    <property type="entry name" value="HoxX-like"/>
</dbReference>
<dbReference type="CDD" id="cd06558">
    <property type="entry name" value="crotonase-like"/>
    <property type="match status" value="1"/>
</dbReference>
<dbReference type="SUPFAM" id="SSF50486">
    <property type="entry name" value="FMT C-terminal domain-like"/>
    <property type="match status" value="1"/>
</dbReference>
<dbReference type="AlphaFoldDB" id="A0A3P1SWG0"/>
<proteinExistence type="predicted"/>
<gene>
    <name evidence="3" type="ORF">EHS89_02070</name>
</gene>
<dbReference type="InterPro" id="IPR001753">
    <property type="entry name" value="Enoyl-CoA_hydra/iso"/>
</dbReference>
<dbReference type="InterPro" id="IPR011034">
    <property type="entry name" value="Formyl_transferase-like_C_sf"/>
</dbReference>
<dbReference type="Pfam" id="PF00378">
    <property type="entry name" value="ECH_1"/>
    <property type="match status" value="1"/>
</dbReference>
<dbReference type="SUPFAM" id="SSF52096">
    <property type="entry name" value="ClpP/crotonase"/>
    <property type="match status" value="1"/>
</dbReference>
<dbReference type="SUPFAM" id="SSF53328">
    <property type="entry name" value="Formyltransferase"/>
    <property type="match status" value="1"/>
</dbReference>
<dbReference type="Gene3D" id="3.90.226.10">
    <property type="entry name" value="2-enoyl-CoA Hydratase, Chain A, domain 1"/>
    <property type="match status" value="1"/>
</dbReference>
<reference evidence="3 4" key="1">
    <citation type="submission" date="2018-11" db="EMBL/GenBank/DDBJ databases">
        <title>The draft genome sequence of Amphritea balenae JAMM 1525T.</title>
        <authorList>
            <person name="Fang Z."/>
            <person name="Zhang Y."/>
            <person name="Han X."/>
        </authorList>
    </citation>
    <scope>NUCLEOTIDE SEQUENCE [LARGE SCALE GENOMIC DNA]</scope>
    <source>
        <strain evidence="3 4">JAMM 1525</strain>
    </source>
</reference>
<protein>
    <submittedName>
        <fullName evidence="3">Hydrogenase maturation protein</fullName>
    </submittedName>
</protein>
<dbReference type="InterPro" id="IPR029045">
    <property type="entry name" value="ClpP/crotonase-like_dom_sf"/>
</dbReference>
<dbReference type="EMBL" id="RQXV01000001">
    <property type="protein sequence ID" value="RRD01368.1"/>
    <property type="molecule type" value="Genomic_DNA"/>
</dbReference>
<evidence type="ECO:0000313" key="4">
    <source>
        <dbReference type="Proteomes" id="UP000267535"/>
    </source>
</evidence>
<feature type="domain" description="Formyl transferase C-terminal" evidence="2">
    <location>
        <begin position="173"/>
        <end position="259"/>
    </location>
</feature>
<dbReference type="Pfam" id="PF00551">
    <property type="entry name" value="Formyl_trans_N"/>
    <property type="match status" value="1"/>
</dbReference>
<evidence type="ECO:0000313" key="3">
    <source>
        <dbReference type="EMBL" id="RRD01368.1"/>
    </source>
</evidence>
<dbReference type="CDD" id="cd08650">
    <property type="entry name" value="FMT_core_HypX_N"/>
    <property type="match status" value="1"/>
</dbReference>
<dbReference type="InterPro" id="IPR036477">
    <property type="entry name" value="Formyl_transf_N_sf"/>
</dbReference>
<sequence>MKILFLTHSFNSLTQRLFVELRRDGHEISVEFDINDAVAEQAVGLFQPELIIAPFLKRKIPDSIWQNHRCLIVHPGIVGDRGPSSVDWAIMRGDQRWGVTCLQADAEMDAGDIWATAEFDMRDASKSSLYRNEVTEAALESVRQAISRIESGGEATPLDYEEATVQGQWHCLMQQSDRTIEWALHSTDEVLRRIRAADSVPGVVSDIGGRDYALFNGYQEHNLNLDRSAEPGSLIGHRDGAVCLATIDGALWVTHLRLATPAEGEHGFKLPATLQLAEALANAPESLKVPELALLPEAETDEDSWQEICYRESGHVGYLHFDFYNGAMGTEQCQRLQQAVIAAKQRDIRVLVLLGGSEFWSNGIHLNLIEAAESPADESWRNINAMNDLCRELIESPNQMILAAMQANAGAGGVFMALAADRVIARESVILNPHYRSMGNLYGSEYWTYLLPQRVGDQQAKQLMQNRLPVTATEAQEIGLIDQVISEDRETFVAQVMHQARMLAEGPDFSDLLAMRNKHRADDFSQKPLQAYRDEELKKMKLNFYGFDPSYHVARYHFVEKLPKARTPSWLACHRKL</sequence>
<dbReference type="PANTHER" id="PTHR43388">
    <property type="entry name" value="HYDROGENASE MATURATION FACTOR HOXX"/>
    <property type="match status" value="1"/>
</dbReference>
<dbReference type="InterPro" id="IPR005793">
    <property type="entry name" value="Formyl_trans_C"/>
</dbReference>
<feature type="domain" description="Formyl transferase N-terminal" evidence="1">
    <location>
        <begin position="40"/>
        <end position="137"/>
    </location>
</feature>
<dbReference type="CDD" id="cd08701">
    <property type="entry name" value="FMT_C_HypX"/>
    <property type="match status" value="1"/>
</dbReference>
<dbReference type="InterPro" id="IPR009188">
    <property type="entry name" value="NiFe-hyd_mat_HypX/HoxX"/>
</dbReference>
<dbReference type="PIRSF" id="PIRSF006787">
    <property type="entry name" value="Hydrgn_mat_HoxX"/>
    <property type="match status" value="1"/>
</dbReference>
<dbReference type="GO" id="GO:0003824">
    <property type="term" value="F:catalytic activity"/>
    <property type="evidence" value="ECO:0007669"/>
    <property type="project" value="InterPro"/>
</dbReference>
<evidence type="ECO:0000259" key="1">
    <source>
        <dbReference type="Pfam" id="PF00551"/>
    </source>
</evidence>
<dbReference type="Pfam" id="PF02911">
    <property type="entry name" value="Formyl_trans_C"/>
    <property type="match status" value="1"/>
</dbReference>
<comment type="caution">
    <text evidence="3">The sequence shown here is derived from an EMBL/GenBank/DDBJ whole genome shotgun (WGS) entry which is preliminary data.</text>
</comment>
<dbReference type="OrthoDB" id="580992at2"/>
<dbReference type="Gene3D" id="3.40.50.12230">
    <property type="match status" value="1"/>
</dbReference>
<organism evidence="3 4">
    <name type="scientific">Amphritea balenae</name>
    <dbReference type="NCBI Taxonomy" id="452629"/>
    <lineage>
        <taxon>Bacteria</taxon>
        <taxon>Pseudomonadati</taxon>
        <taxon>Pseudomonadota</taxon>
        <taxon>Gammaproteobacteria</taxon>
        <taxon>Oceanospirillales</taxon>
        <taxon>Oceanospirillaceae</taxon>
        <taxon>Amphritea</taxon>
    </lineage>
</organism>
<dbReference type="PANTHER" id="PTHR43388:SF1">
    <property type="entry name" value="HYDROGENASE MATURATION FACTOR HOXX"/>
    <property type="match status" value="1"/>
</dbReference>
<dbReference type="Proteomes" id="UP000267535">
    <property type="component" value="Unassembled WGS sequence"/>
</dbReference>
<dbReference type="InterPro" id="IPR002376">
    <property type="entry name" value="Formyl_transf_N"/>
</dbReference>
<name>A0A3P1SWG0_9GAMM</name>
<evidence type="ECO:0000259" key="2">
    <source>
        <dbReference type="Pfam" id="PF02911"/>
    </source>
</evidence>
<keyword evidence="4" id="KW-1185">Reference proteome</keyword>
<dbReference type="RefSeq" id="WP_124924441.1">
    <property type="nucleotide sequence ID" value="NZ_BMOH01000001.1"/>
</dbReference>